<dbReference type="InterPro" id="IPR047091">
    <property type="entry name" value="EIN3-like_DNA-bd"/>
</dbReference>
<dbReference type="Pfam" id="PF04873">
    <property type="entry name" value="EIN3_DNA-bd"/>
    <property type="match status" value="1"/>
</dbReference>
<dbReference type="GO" id="GO:0003677">
    <property type="term" value="F:DNA binding"/>
    <property type="evidence" value="ECO:0007669"/>
    <property type="project" value="TreeGrafter"/>
</dbReference>
<reference evidence="7" key="1">
    <citation type="journal article" date="2019" name="Database">
        <title>The radish genome database (RadishGD): an integrated information resource for radish genomics.</title>
        <authorList>
            <person name="Yu H.J."/>
            <person name="Baek S."/>
            <person name="Lee Y.J."/>
            <person name="Cho A."/>
            <person name="Mun J.H."/>
        </authorList>
    </citation>
    <scope>NUCLEOTIDE SEQUENCE [LARGE SCALE GENOMIC DNA]</scope>
    <source>
        <strain evidence="7">cv. WK10039</strain>
    </source>
</reference>
<dbReference type="GO" id="GO:0005634">
    <property type="term" value="C:nucleus"/>
    <property type="evidence" value="ECO:0007669"/>
    <property type="project" value="UniProtKB-SubCell"/>
</dbReference>
<proteinExistence type="inferred from homology"/>
<dbReference type="PANTHER" id="PTHR33305:SF45">
    <property type="entry name" value="ETHYLENE INSENSITIVE 3-LIKE DNA-BINDING DOMAIN-CONTAINING PROTEIN"/>
    <property type="match status" value="1"/>
</dbReference>
<dbReference type="KEGG" id="rsz:108841566"/>
<evidence type="ECO:0000256" key="3">
    <source>
        <dbReference type="ARBA" id="ARBA00022745"/>
    </source>
</evidence>
<evidence type="ECO:0000313" key="8">
    <source>
        <dbReference type="RefSeq" id="XP_018469819.2"/>
    </source>
</evidence>
<evidence type="ECO:0000256" key="5">
    <source>
        <dbReference type="SAM" id="Coils"/>
    </source>
</evidence>
<comment type="similarity">
    <text evidence="2">Belongs to the EIN3 family.</text>
</comment>
<organism evidence="7 8">
    <name type="scientific">Raphanus sativus</name>
    <name type="common">Radish</name>
    <name type="synonym">Raphanus raphanistrum var. sativus</name>
    <dbReference type="NCBI Taxonomy" id="3726"/>
    <lineage>
        <taxon>Eukaryota</taxon>
        <taxon>Viridiplantae</taxon>
        <taxon>Streptophyta</taxon>
        <taxon>Embryophyta</taxon>
        <taxon>Tracheophyta</taxon>
        <taxon>Spermatophyta</taxon>
        <taxon>Magnoliopsida</taxon>
        <taxon>eudicotyledons</taxon>
        <taxon>Gunneridae</taxon>
        <taxon>Pentapetalae</taxon>
        <taxon>rosids</taxon>
        <taxon>malvids</taxon>
        <taxon>Brassicales</taxon>
        <taxon>Brassicaceae</taxon>
        <taxon>Brassiceae</taxon>
        <taxon>Raphanus</taxon>
    </lineage>
</organism>
<keyword evidence="7" id="KW-1185">Reference proteome</keyword>
<feature type="coiled-coil region" evidence="5">
    <location>
        <begin position="29"/>
        <end position="56"/>
    </location>
</feature>
<name>A0A6J0MCM2_RAPSA</name>
<accession>A0A6J0MCM2</accession>
<sequence length="510" mass="58154">MFNNNTEMFCGLVSNPERDVCPASLTALCDDQEMEIEELERKIWKDKQRLKQLKEMCKNGLGKRLSKQPEDSNKRMMYQAQDGILKYMSKAIERCNAQGFVYGVVFENGKTVTGSSDNLREWWKDRVRFDRNGPAAILKHQRQINLSSYGSEIEPVGGGESTAHKLLELQDTTLGALLSALMPHCKPPQRRYPLERGVPPPWWPTGEEDWWNDLPLPVDCRGLPPHYKKPHDLKKVLKVGVLIAIIKHMASDIESIPKLVRRSRSLQEKMTSREGALWLAALNREKSNVDPSQYPPLTFSGESNSNVLGASAETDVLFHESADYDVKEPYHQHVPEVGNNYVNNKRKFEGELGLLFNPRTNLTCENSYCPYSQPHMGFQDKVLRENHQMTCPYKAISFYQPNKPLGIPLSFMTPYQVEMQQQQQVQNIQDQFNLSNTLYRPTAAERGDNNNDYLSDHQFGLVDNSCPSTSVMNHNHGLVLPANFNGDAETVGMENNQQNQQEGLPMPWIE</sequence>
<keyword evidence="4" id="KW-0539">Nucleus</keyword>
<evidence type="ECO:0000256" key="1">
    <source>
        <dbReference type="ARBA" id="ARBA00004123"/>
    </source>
</evidence>
<dbReference type="RefSeq" id="XP_018469819.2">
    <property type="nucleotide sequence ID" value="XM_018614317.2"/>
</dbReference>
<dbReference type="InterPro" id="IPR023278">
    <property type="entry name" value="Ethylene_insens-like_DNA-bd"/>
</dbReference>
<comment type="subcellular location">
    <subcellularLocation>
        <location evidence="1">Nucleus</location>
    </subcellularLocation>
</comment>
<feature type="domain" description="Ethylene insensitive 3-like DNA-binding" evidence="6">
    <location>
        <begin position="37"/>
        <end position="286"/>
    </location>
</feature>
<dbReference type="PANTHER" id="PTHR33305">
    <property type="entry name" value="ETHYLENE INSENSITIVE 3-LIKE 2 PROTEIN"/>
    <property type="match status" value="1"/>
</dbReference>
<dbReference type="GO" id="GO:0003700">
    <property type="term" value="F:DNA-binding transcription factor activity"/>
    <property type="evidence" value="ECO:0007669"/>
    <property type="project" value="InterPro"/>
</dbReference>
<dbReference type="SUPFAM" id="SSF116768">
    <property type="entry name" value="DNA-binding domain of EIN3-like"/>
    <property type="match status" value="1"/>
</dbReference>
<evidence type="ECO:0000313" key="7">
    <source>
        <dbReference type="Proteomes" id="UP000504610"/>
    </source>
</evidence>
<dbReference type="InterPro" id="IPR006957">
    <property type="entry name" value="EIN3"/>
</dbReference>
<evidence type="ECO:0000256" key="2">
    <source>
        <dbReference type="ARBA" id="ARBA00009416"/>
    </source>
</evidence>
<dbReference type="OrthoDB" id="1107084at2759"/>
<dbReference type="AlphaFoldDB" id="A0A6J0MCM2"/>
<evidence type="ECO:0000259" key="6">
    <source>
        <dbReference type="Pfam" id="PF04873"/>
    </source>
</evidence>
<evidence type="ECO:0000256" key="4">
    <source>
        <dbReference type="ARBA" id="ARBA00023242"/>
    </source>
</evidence>
<reference evidence="8" key="2">
    <citation type="submission" date="2025-08" db="UniProtKB">
        <authorList>
            <consortium name="RefSeq"/>
        </authorList>
    </citation>
    <scope>IDENTIFICATION</scope>
    <source>
        <tissue evidence="8">Leaf</tissue>
    </source>
</reference>
<dbReference type="Proteomes" id="UP000504610">
    <property type="component" value="Chromosome 2"/>
</dbReference>
<dbReference type="Gene3D" id="1.10.3180.10">
    <property type="entry name" value="DNA-binding domain of EIN3-like"/>
    <property type="match status" value="1"/>
</dbReference>
<keyword evidence="3" id="KW-0936">Ethylene signaling pathway</keyword>
<dbReference type="GO" id="GO:0009873">
    <property type="term" value="P:ethylene-activated signaling pathway"/>
    <property type="evidence" value="ECO:0007669"/>
    <property type="project" value="UniProtKB-KW"/>
</dbReference>
<protein>
    <submittedName>
        <fullName evidence="8">ETHYLENE INSENSITIVE 3-like 2 protein</fullName>
    </submittedName>
</protein>
<gene>
    <name evidence="8" type="primary">LOC108841566</name>
</gene>
<keyword evidence="5" id="KW-0175">Coiled coil</keyword>
<dbReference type="GeneID" id="108841566"/>